<dbReference type="AlphaFoldDB" id="G9YGD6"/>
<dbReference type="UniPathway" id="UPA00906">
    <property type="reaction ID" value="UER00896"/>
</dbReference>
<accession>G9YGD6</accession>
<dbReference type="InterPro" id="IPR015424">
    <property type="entry name" value="PyrdxlP-dep_Trfase"/>
</dbReference>
<dbReference type="HOGENOM" id="CLU_038142_1_0_9"/>
<dbReference type="Proteomes" id="UP000005481">
    <property type="component" value="Unassembled WGS sequence"/>
</dbReference>
<evidence type="ECO:0000313" key="11">
    <source>
        <dbReference type="EMBL" id="EHM42281.1"/>
    </source>
</evidence>
<dbReference type="InterPro" id="IPR025862">
    <property type="entry name" value="SelA_trans_N_dom"/>
</dbReference>
<gene>
    <name evidence="8" type="primary">selA</name>
    <name evidence="11" type="ORF">HMPREF0080_00700</name>
</gene>
<keyword evidence="3 8" id="KW-0808">Transferase</keyword>
<name>G9YGD6_9FIRM</name>
<dbReference type="RefSeq" id="WP_006789690.1">
    <property type="nucleotide sequence ID" value="NZ_JH417574.1"/>
</dbReference>
<protein>
    <recommendedName>
        <fullName evidence="8">L-seryl-tRNA(Sec) selenium transferase</fullName>
        <ecNumber evidence="8">2.9.1.1</ecNumber>
    </recommendedName>
    <alternativeName>
        <fullName evidence="8">Selenocysteine synthase</fullName>
        <shortName evidence="8">Sec synthase</shortName>
    </alternativeName>
    <alternativeName>
        <fullName evidence="8">Selenocysteinyl-tRNA(Sec) synthase</fullName>
    </alternativeName>
</protein>
<comment type="similarity">
    <text evidence="7 8">Belongs to the SelA family.</text>
</comment>
<evidence type="ECO:0000313" key="12">
    <source>
        <dbReference type="Proteomes" id="UP000005481"/>
    </source>
</evidence>
<dbReference type="InterPro" id="IPR015421">
    <property type="entry name" value="PyrdxlP-dep_Trfase_major"/>
</dbReference>
<evidence type="ECO:0000259" key="10">
    <source>
        <dbReference type="Pfam" id="PF12390"/>
    </source>
</evidence>
<dbReference type="Pfam" id="PF03841">
    <property type="entry name" value="SelA"/>
    <property type="match status" value="1"/>
</dbReference>
<evidence type="ECO:0000256" key="7">
    <source>
        <dbReference type="ARBA" id="ARBA00044507"/>
    </source>
</evidence>
<dbReference type="Gene3D" id="3.40.640.10">
    <property type="entry name" value="Type I PLP-dependent aspartate aminotransferase-like (Major domain)"/>
    <property type="match status" value="1"/>
</dbReference>
<keyword evidence="12" id="KW-1185">Reference proteome</keyword>
<dbReference type="HAMAP" id="MF_00423">
    <property type="entry name" value="SelA"/>
    <property type="match status" value="1"/>
</dbReference>
<dbReference type="PATRIC" id="fig|861450.3.peg.672"/>
<dbReference type="PANTHER" id="PTHR32328">
    <property type="entry name" value="L-SERYL-TRNA(SEC) SELENIUM TRANSFERASE"/>
    <property type="match status" value="1"/>
</dbReference>
<keyword evidence="4 8" id="KW-0663">Pyridoxal phosphate</keyword>
<evidence type="ECO:0000256" key="2">
    <source>
        <dbReference type="ARBA" id="ARBA00022490"/>
    </source>
</evidence>
<feature type="domain" description="L-seryl-tRNA selenium transferase N-terminal" evidence="10">
    <location>
        <begin position="8"/>
        <end position="47"/>
    </location>
</feature>
<comment type="caution">
    <text evidence="11">The sequence shown here is derived from an EMBL/GenBank/DDBJ whole genome shotgun (WGS) entry which is preliminary data.</text>
</comment>
<dbReference type="InterPro" id="IPR004534">
    <property type="entry name" value="SelA_trans"/>
</dbReference>
<evidence type="ECO:0000256" key="9">
    <source>
        <dbReference type="PIRSR" id="PIRSR618319-50"/>
    </source>
</evidence>
<dbReference type="InterPro" id="IPR018319">
    <property type="entry name" value="SelA-like"/>
</dbReference>
<dbReference type="OrthoDB" id="9787096at2"/>
<dbReference type="Gene3D" id="3.90.1150.180">
    <property type="match status" value="1"/>
</dbReference>
<evidence type="ECO:0000256" key="3">
    <source>
        <dbReference type="ARBA" id="ARBA00022679"/>
    </source>
</evidence>
<comment type="catalytic activity">
    <reaction evidence="8">
        <text>L-seryl-tRNA(Sec) + selenophosphate + H(+) = L-selenocysteinyl-tRNA(Sec) + phosphate</text>
        <dbReference type="Rhea" id="RHEA:22728"/>
        <dbReference type="Rhea" id="RHEA-COMP:9742"/>
        <dbReference type="Rhea" id="RHEA-COMP:9743"/>
        <dbReference type="ChEBI" id="CHEBI:15378"/>
        <dbReference type="ChEBI" id="CHEBI:16144"/>
        <dbReference type="ChEBI" id="CHEBI:43474"/>
        <dbReference type="ChEBI" id="CHEBI:78533"/>
        <dbReference type="ChEBI" id="CHEBI:78573"/>
        <dbReference type="EC" id="2.9.1.1"/>
    </reaction>
</comment>
<dbReference type="eggNOG" id="COG1921">
    <property type="taxonomic scope" value="Bacteria"/>
</dbReference>
<evidence type="ECO:0000256" key="4">
    <source>
        <dbReference type="ARBA" id="ARBA00022898"/>
    </source>
</evidence>
<evidence type="ECO:0000256" key="8">
    <source>
        <dbReference type="HAMAP-Rule" id="MF_00423"/>
    </source>
</evidence>
<dbReference type="GO" id="GO:0005737">
    <property type="term" value="C:cytoplasm"/>
    <property type="evidence" value="ECO:0007669"/>
    <property type="project" value="UniProtKB-SubCell"/>
</dbReference>
<feature type="modified residue" description="N6-(pyridoxal phosphate)lysine" evidence="8 9">
    <location>
        <position position="295"/>
    </location>
</feature>
<keyword evidence="6 8" id="KW-0711">Selenium</keyword>
<comment type="subcellular location">
    <subcellularLocation>
        <location evidence="8">Cytoplasm</location>
    </subcellularLocation>
</comment>
<dbReference type="PANTHER" id="PTHR32328:SF0">
    <property type="entry name" value="L-SERYL-TRNA(SEC) SELENIUM TRANSFERASE"/>
    <property type="match status" value="1"/>
</dbReference>
<proteinExistence type="inferred from homology"/>
<comment type="pathway">
    <text evidence="8">Aminoacyl-tRNA biosynthesis; selenocysteinyl-tRNA(Sec) biosynthesis; selenocysteinyl-tRNA(Sec) from L-seryl-tRNA(Sec) (bacterial route): step 1/1.</text>
</comment>
<comment type="function">
    <text evidence="8">Converts seryl-tRNA(Sec) to selenocysteinyl-tRNA(Sec) required for selenoprotein biosynthesis.</text>
</comment>
<dbReference type="GO" id="GO:0001717">
    <property type="term" value="P:conversion of seryl-tRNAsec to selenocys-tRNAsec"/>
    <property type="evidence" value="ECO:0007669"/>
    <property type="project" value="UniProtKB-UniRule"/>
</dbReference>
<sequence>MKEKQRVLSRLPKIDVFLARPNVVALADSYSAALVKEALQAVLHQVRQAVLTGLRMEIPENEELEAMISGHLKKREAFRLRRLINGTGTVLHTNLGRSVLSEAACRHVAAVAGCYSNLEYNLEAGSRGSRYSHLTDILRELTGAEDVLVVNNNAAAVMLALNTLISGKEVIISRGELVEIGGKFRIPEVIEHSGGIIREVGTTNKTHLSDYNKAVGERTGAVMKVHTSNYHIAGFTESVGADELSGLAHFHGVPLINDLGSGLLLDMTRFGLPYEPTVKEALDKGCDIVTFSGDKLLGGPQAGIIVGKTEYIEAMKQNQLLRALRVDKMTIAALEATFRSYLDEDRAVREIPVLQMLSLTREEAYAKCERFMQILQENTLPVATEIVAVTDMVGGGSYPEYEMPSYAVAVTIEGMSAAEMERRLREAESPVIVRVQHDRVCFAVRTINESEFPVIRKILNNVCRDVLPAE</sequence>
<organism evidence="11 12">
    <name type="scientific">Anaeroglobus geminatus F0357</name>
    <dbReference type="NCBI Taxonomy" id="861450"/>
    <lineage>
        <taxon>Bacteria</taxon>
        <taxon>Bacillati</taxon>
        <taxon>Bacillota</taxon>
        <taxon>Negativicutes</taxon>
        <taxon>Veillonellales</taxon>
        <taxon>Veillonellaceae</taxon>
        <taxon>Anaeroglobus</taxon>
    </lineage>
</organism>
<keyword evidence="2 8" id="KW-0963">Cytoplasm</keyword>
<dbReference type="EMBL" id="AGCJ01000022">
    <property type="protein sequence ID" value="EHM42281.1"/>
    <property type="molecule type" value="Genomic_DNA"/>
</dbReference>
<reference evidence="11 12" key="1">
    <citation type="submission" date="2011-08" db="EMBL/GenBank/DDBJ databases">
        <authorList>
            <person name="Weinstock G."/>
            <person name="Sodergren E."/>
            <person name="Clifton S."/>
            <person name="Fulton L."/>
            <person name="Fulton B."/>
            <person name="Courtney L."/>
            <person name="Fronick C."/>
            <person name="Harrison M."/>
            <person name="Strong C."/>
            <person name="Farmer C."/>
            <person name="Delahaunty K."/>
            <person name="Markovic C."/>
            <person name="Hall O."/>
            <person name="Minx P."/>
            <person name="Tomlinson C."/>
            <person name="Mitreva M."/>
            <person name="Hou S."/>
            <person name="Chen J."/>
            <person name="Wollam A."/>
            <person name="Pepin K.H."/>
            <person name="Johnson M."/>
            <person name="Bhonagiri V."/>
            <person name="Zhang X."/>
            <person name="Suruliraj S."/>
            <person name="Warren W."/>
            <person name="Chinwalla A."/>
            <person name="Mardis E.R."/>
            <person name="Wilson R.K."/>
        </authorList>
    </citation>
    <scope>NUCLEOTIDE SEQUENCE [LARGE SCALE GENOMIC DNA]</scope>
    <source>
        <strain evidence="11 12">F0357</strain>
    </source>
</reference>
<dbReference type="NCBIfam" id="TIGR00474">
    <property type="entry name" value="selA"/>
    <property type="match status" value="1"/>
</dbReference>
<evidence type="ECO:0000256" key="6">
    <source>
        <dbReference type="ARBA" id="ARBA00023266"/>
    </source>
</evidence>
<dbReference type="EC" id="2.9.1.1" evidence="8"/>
<keyword evidence="5 8" id="KW-0648">Protein biosynthesis</keyword>
<dbReference type="STRING" id="861450.HMPREF0080_00700"/>
<dbReference type="GO" id="GO:0004125">
    <property type="term" value="F:L-seryl-tRNA(Sec) selenium transferase activity"/>
    <property type="evidence" value="ECO:0007669"/>
    <property type="project" value="UniProtKB-UniRule"/>
</dbReference>
<dbReference type="Pfam" id="PF12390">
    <property type="entry name" value="Se-cys_synth_N"/>
    <property type="match status" value="1"/>
</dbReference>
<comment type="cofactor">
    <cofactor evidence="1 8 9">
        <name>pyridoxal 5'-phosphate</name>
        <dbReference type="ChEBI" id="CHEBI:597326"/>
    </cofactor>
</comment>
<evidence type="ECO:0000256" key="1">
    <source>
        <dbReference type="ARBA" id="ARBA00001933"/>
    </source>
</evidence>
<dbReference type="GO" id="GO:0001514">
    <property type="term" value="P:selenocysteine incorporation"/>
    <property type="evidence" value="ECO:0007669"/>
    <property type="project" value="UniProtKB-UniRule"/>
</dbReference>
<evidence type="ECO:0000256" key="5">
    <source>
        <dbReference type="ARBA" id="ARBA00022917"/>
    </source>
</evidence>
<dbReference type="SUPFAM" id="SSF53383">
    <property type="entry name" value="PLP-dependent transferases"/>
    <property type="match status" value="1"/>
</dbReference>